<proteinExistence type="predicted"/>
<comment type="caution">
    <text evidence="2">The sequence shown here is derived from an EMBL/GenBank/DDBJ whole genome shotgun (WGS) entry which is preliminary data.</text>
</comment>
<dbReference type="AlphaFoldDB" id="A0A0P7BLS7"/>
<sequence>MLHAAMLFLLILFAVAVPPTTCFNVFQRDAVDFTVHAGTLVGTGMIDFSSPLVRQSTEEVETRATDAPERSEITCESTAIGPGVTSLTTRVEDMPFNYTSPSEHIPVTPTPNPLPSNTSFGATETPSNTATMVSQGQSLRQLVWPSLLSLGLMSFYSFL</sequence>
<dbReference type="EMBL" id="LKCW01000071">
    <property type="protein sequence ID" value="KPM41089.1"/>
    <property type="molecule type" value="Genomic_DNA"/>
</dbReference>
<keyword evidence="3" id="KW-1185">Reference proteome</keyword>
<feature type="chain" id="PRO_5006135974" evidence="1">
    <location>
        <begin position="23"/>
        <end position="159"/>
    </location>
</feature>
<protein>
    <submittedName>
        <fullName evidence="2">Uncharacterized protein</fullName>
    </submittedName>
</protein>
<reference evidence="2 3" key="1">
    <citation type="submission" date="2015-09" db="EMBL/GenBank/DDBJ databases">
        <title>Draft genome of a European isolate of the apple canker pathogen Neonectria ditissima.</title>
        <authorList>
            <person name="Gomez-Cortecero A."/>
            <person name="Harrison R.J."/>
            <person name="Armitage A.D."/>
        </authorList>
    </citation>
    <scope>NUCLEOTIDE SEQUENCE [LARGE SCALE GENOMIC DNA]</scope>
    <source>
        <strain evidence="2 3">R09/05</strain>
    </source>
</reference>
<organism evidence="2 3">
    <name type="scientific">Neonectria ditissima</name>
    <dbReference type="NCBI Taxonomy" id="78410"/>
    <lineage>
        <taxon>Eukaryota</taxon>
        <taxon>Fungi</taxon>
        <taxon>Dikarya</taxon>
        <taxon>Ascomycota</taxon>
        <taxon>Pezizomycotina</taxon>
        <taxon>Sordariomycetes</taxon>
        <taxon>Hypocreomycetidae</taxon>
        <taxon>Hypocreales</taxon>
        <taxon>Nectriaceae</taxon>
        <taxon>Neonectria</taxon>
    </lineage>
</organism>
<keyword evidence="1" id="KW-0732">Signal</keyword>
<name>A0A0P7BLS7_9HYPO</name>
<evidence type="ECO:0000256" key="1">
    <source>
        <dbReference type="SAM" id="SignalP"/>
    </source>
</evidence>
<evidence type="ECO:0000313" key="2">
    <source>
        <dbReference type="EMBL" id="KPM41089.1"/>
    </source>
</evidence>
<feature type="signal peptide" evidence="1">
    <location>
        <begin position="1"/>
        <end position="22"/>
    </location>
</feature>
<gene>
    <name evidence="2" type="ORF">AK830_g5500</name>
</gene>
<accession>A0A0P7BLS7</accession>
<dbReference type="Proteomes" id="UP000050424">
    <property type="component" value="Unassembled WGS sequence"/>
</dbReference>
<evidence type="ECO:0000313" key="3">
    <source>
        <dbReference type="Proteomes" id="UP000050424"/>
    </source>
</evidence>